<organism evidence="1 4">
    <name type="scientific">Maledivibacter halophilus</name>
    <dbReference type="NCBI Taxonomy" id="36842"/>
    <lineage>
        <taxon>Bacteria</taxon>
        <taxon>Bacillati</taxon>
        <taxon>Bacillota</taxon>
        <taxon>Clostridia</taxon>
        <taxon>Peptostreptococcales</taxon>
        <taxon>Caminicellaceae</taxon>
        <taxon>Maledivibacter</taxon>
    </lineage>
</organism>
<dbReference type="Proteomes" id="UP000190285">
    <property type="component" value="Unassembled WGS sequence"/>
</dbReference>
<gene>
    <name evidence="1" type="ORF">SAMN02194393_02123</name>
    <name evidence="2" type="ORF">SAMN02194393_02529</name>
    <name evidence="3" type="ORF">SAMN02194393_03434</name>
</gene>
<dbReference type="STRING" id="36842.SAMN02194393_02123"/>
<dbReference type="EMBL" id="FUZT01000008">
    <property type="protein sequence ID" value="SKC80103.1"/>
    <property type="molecule type" value="Genomic_DNA"/>
</dbReference>
<dbReference type="EMBL" id="FUZT01000005">
    <property type="protein sequence ID" value="SKC68050.1"/>
    <property type="molecule type" value="Genomic_DNA"/>
</dbReference>
<name>A0A1T5KWL7_9FIRM</name>
<sequence length="103" mass="11897">MDRYDKNYWKDHIVDIDTEEVIQEGTPISARRMNHIEDGIYNVTDETINNSNNITSLAVEVAILKNASLNNLTNNVFFENFDNLDSVEIENGIYDPVEKKIYV</sequence>
<evidence type="ECO:0000313" key="1">
    <source>
        <dbReference type="EMBL" id="SKC68050.1"/>
    </source>
</evidence>
<proteinExistence type="predicted"/>
<dbReference type="EMBL" id="FUZT01000006">
    <property type="protein sequence ID" value="SKC71889.1"/>
    <property type="molecule type" value="Genomic_DNA"/>
</dbReference>
<evidence type="ECO:0000313" key="2">
    <source>
        <dbReference type="EMBL" id="SKC71889.1"/>
    </source>
</evidence>
<dbReference type="OrthoDB" id="1955581at2"/>
<accession>A0A1T5KWL7</accession>
<protein>
    <submittedName>
        <fullName evidence="1">Uncharacterized protein</fullName>
    </submittedName>
</protein>
<dbReference type="RefSeq" id="WP_079491504.1">
    <property type="nucleotide sequence ID" value="NZ_FUZT01000005.1"/>
</dbReference>
<keyword evidence="4" id="KW-1185">Reference proteome</keyword>
<evidence type="ECO:0000313" key="4">
    <source>
        <dbReference type="Proteomes" id="UP000190285"/>
    </source>
</evidence>
<reference evidence="1 4" key="1">
    <citation type="submission" date="2017-02" db="EMBL/GenBank/DDBJ databases">
        <authorList>
            <person name="Peterson S.W."/>
        </authorList>
    </citation>
    <scope>NUCLEOTIDE SEQUENCE [LARGE SCALE GENOMIC DNA]</scope>
    <source>
        <strain evidence="1 4">M1</strain>
    </source>
</reference>
<evidence type="ECO:0000313" key="3">
    <source>
        <dbReference type="EMBL" id="SKC80103.1"/>
    </source>
</evidence>
<dbReference type="AlphaFoldDB" id="A0A1T5KWL7"/>